<protein>
    <submittedName>
        <fullName evidence="2">Uncharacterized protein</fullName>
    </submittedName>
</protein>
<dbReference type="EMBL" id="CP144062">
    <property type="protein sequence ID" value="WWD22097.1"/>
    <property type="molecule type" value="Genomic_DNA"/>
</dbReference>
<evidence type="ECO:0000313" key="3">
    <source>
        <dbReference type="Proteomes" id="UP000322225"/>
    </source>
</evidence>
<name>A0A5M6C2Z0_9TREE</name>
<feature type="region of interest" description="Disordered" evidence="1">
    <location>
        <begin position="171"/>
        <end position="205"/>
    </location>
</feature>
<feature type="compositionally biased region" description="Basic and acidic residues" evidence="1">
    <location>
        <begin position="176"/>
        <end position="193"/>
    </location>
</feature>
<dbReference type="OrthoDB" id="194386at2759"/>
<dbReference type="PANTHER" id="PTHR14614">
    <property type="entry name" value="HEPATOCELLULAR CARCINOMA-ASSOCIATED ANTIGEN"/>
    <property type="match status" value="1"/>
</dbReference>
<dbReference type="GO" id="GO:0005634">
    <property type="term" value="C:nucleus"/>
    <property type="evidence" value="ECO:0007669"/>
    <property type="project" value="TreeGrafter"/>
</dbReference>
<proteinExistence type="predicted"/>
<feature type="region of interest" description="Disordered" evidence="1">
    <location>
        <begin position="73"/>
        <end position="94"/>
    </location>
</feature>
<dbReference type="CDD" id="cd02440">
    <property type="entry name" value="AdoMet_MTases"/>
    <property type="match status" value="1"/>
</dbReference>
<evidence type="ECO:0000313" key="2">
    <source>
        <dbReference type="EMBL" id="WWD22097.1"/>
    </source>
</evidence>
<dbReference type="AlphaFoldDB" id="A0A5M6C2Z0"/>
<sequence>MPLPASHTKHLDLLAHPIPRQPDHLLLPLRQISSSSSEGATKNGNGSTGTTGTTLWLSGQVLACYLSSLPLPTTTASSSSKSNPNFGQNGNTPRPRVLELGSGIGYTSLCLASFGYEVLASDIEPVLSGVLSDNVENGLRVMRASMERGRVGEVVVKNLDWEDVSNRLGKRRRRRGGDNDSRAMDDDAMEKVEVGSNGENGNDDLDWLDDNPWDMIVMTDTFYAPHLIAPLWDTLEYVSTSQPASNTTTTSSPPSTRIPPIYIGIEVRDPPLIAQALEEGRQRGFELKKIGKKRVGKELERWGWKSEDWEGVEIWKAKWRGGG</sequence>
<dbReference type="Proteomes" id="UP000322225">
    <property type="component" value="Chromosome 12"/>
</dbReference>
<dbReference type="SUPFAM" id="SSF53335">
    <property type="entry name" value="S-adenosyl-L-methionine-dependent methyltransferases"/>
    <property type="match status" value="1"/>
</dbReference>
<dbReference type="PANTHER" id="PTHR14614:SF162">
    <property type="entry name" value="EXPRESSED PROTEIN"/>
    <property type="match status" value="1"/>
</dbReference>
<dbReference type="Pfam" id="PF10294">
    <property type="entry name" value="Methyltransf_16"/>
    <property type="match status" value="1"/>
</dbReference>
<dbReference type="GeneID" id="43588068"/>
<dbReference type="GO" id="GO:0008757">
    <property type="term" value="F:S-adenosylmethionine-dependent methyltransferase activity"/>
    <property type="evidence" value="ECO:0007669"/>
    <property type="project" value="UniProtKB-ARBA"/>
</dbReference>
<feature type="compositionally biased region" description="Low complexity" evidence="1">
    <location>
        <begin position="73"/>
        <end position="84"/>
    </location>
</feature>
<keyword evidence="3" id="KW-1185">Reference proteome</keyword>
<dbReference type="Gene3D" id="3.40.50.150">
    <property type="entry name" value="Vaccinia Virus protein VP39"/>
    <property type="match status" value="1"/>
</dbReference>
<dbReference type="RefSeq" id="XP_031861938.1">
    <property type="nucleotide sequence ID" value="XM_032003940.1"/>
</dbReference>
<reference evidence="2" key="2">
    <citation type="submission" date="2024-01" db="EMBL/GenBank/DDBJ databases">
        <title>Comparative genomics of Cryptococcus and Kwoniella reveals pathogenesis evolution and contrasting modes of karyotype evolution via chromosome fusion or intercentromeric recombination.</title>
        <authorList>
            <person name="Coelho M.A."/>
            <person name="David-Palma M."/>
            <person name="Shea T."/>
            <person name="Bowers K."/>
            <person name="McGinley-Smith S."/>
            <person name="Mohammad A.W."/>
            <person name="Gnirke A."/>
            <person name="Yurkov A.M."/>
            <person name="Nowrousian M."/>
            <person name="Sun S."/>
            <person name="Cuomo C.A."/>
            <person name="Heitman J."/>
        </authorList>
    </citation>
    <scope>NUCLEOTIDE SEQUENCE</scope>
    <source>
        <strain evidence="2">CBS 12478</strain>
    </source>
</reference>
<gene>
    <name evidence="2" type="ORF">CI109_106586</name>
</gene>
<dbReference type="KEGG" id="ksn:43588068"/>
<accession>A0A5M6C2Z0</accession>
<reference evidence="2" key="1">
    <citation type="submission" date="2017-08" db="EMBL/GenBank/DDBJ databases">
        <authorList>
            <person name="Cuomo C."/>
            <person name="Billmyre B."/>
            <person name="Heitman J."/>
        </authorList>
    </citation>
    <scope>NUCLEOTIDE SEQUENCE</scope>
    <source>
        <strain evidence="2">CBS 12478</strain>
    </source>
</reference>
<dbReference type="InterPro" id="IPR019410">
    <property type="entry name" value="Methyltransf_16"/>
</dbReference>
<dbReference type="GO" id="GO:0005737">
    <property type="term" value="C:cytoplasm"/>
    <property type="evidence" value="ECO:0007669"/>
    <property type="project" value="TreeGrafter"/>
</dbReference>
<dbReference type="InterPro" id="IPR029063">
    <property type="entry name" value="SAM-dependent_MTases_sf"/>
</dbReference>
<evidence type="ECO:0000256" key="1">
    <source>
        <dbReference type="SAM" id="MobiDB-lite"/>
    </source>
</evidence>
<organism evidence="2 3">
    <name type="scientific">Kwoniella shandongensis</name>
    <dbReference type="NCBI Taxonomy" id="1734106"/>
    <lineage>
        <taxon>Eukaryota</taxon>
        <taxon>Fungi</taxon>
        <taxon>Dikarya</taxon>
        <taxon>Basidiomycota</taxon>
        <taxon>Agaricomycotina</taxon>
        <taxon>Tremellomycetes</taxon>
        <taxon>Tremellales</taxon>
        <taxon>Cryptococcaceae</taxon>
        <taxon>Kwoniella</taxon>
    </lineage>
</organism>